<evidence type="ECO:0000313" key="5">
    <source>
        <dbReference type="Proteomes" id="UP000323300"/>
    </source>
</evidence>
<organism evidence="4 5">
    <name type="scientific">Neomesorhizobium albiziae</name>
    <dbReference type="NCBI Taxonomy" id="335020"/>
    <lineage>
        <taxon>Bacteria</taxon>
        <taxon>Pseudomonadati</taxon>
        <taxon>Pseudomonadota</taxon>
        <taxon>Alphaproteobacteria</taxon>
        <taxon>Hyphomicrobiales</taxon>
        <taxon>Phyllobacteriaceae</taxon>
        <taxon>Neomesorhizobium</taxon>
    </lineage>
</organism>
<protein>
    <submittedName>
        <fullName evidence="4">D-serine deaminase, pyridoxal phosphate-dependent</fullName>
    </submittedName>
</protein>
<evidence type="ECO:0000256" key="2">
    <source>
        <dbReference type="ARBA" id="ARBA00023239"/>
    </source>
</evidence>
<dbReference type="PANTHER" id="PTHR28004:SF2">
    <property type="entry name" value="D-SERINE DEHYDRATASE"/>
    <property type="match status" value="1"/>
</dbReference>
<dbReference type="SMART" id="SM01119">
    <property type="entry name" value="D-ser_dehydrat"/>
    <property type="match status" value="1"/>
</dbReference>
<dbReference type="RefSeq" id="WP_210249704.1">
    <property type="nucleotide sequence ID" value="NZ_BSPE01000060.1"/>
</dbReference>
<keyword evidence="5" id="KW-1185">Reference proteome</keyword>
<proteinExistence type="inferred from homology"/>
<dbReference type="SUPFAM" id="SSF51419">
    <property type="entry name" value="PLP-binding barrel"/>
    <property type="match status" value="1"/>
</dbReference>
<sequence>MDIRHDPMLAAAGDLDTPCVTILLDRLEDNIARVQHMIAAAGRANRPHIKTHKIPAIGALQIAAGAIGLTCQKLGEAETFIDAGVTDDMLITFNIVGDAKTGRLMDLAERVKRLAVVADNDIVLRGLSDAARRRGRSLPILIECDAGFGRNGVQWPSTALDLARLADRLPGVVCEGLLVFPNNAPRTLEFFAEAVSLFRAAGMPLPVLSGGGTPSLNSLADYPMMTEHRAGTYVYNDVMMVHSGIATWENCAMHVRTTVVSRPTEDRAIVDAGSKVLTREQYYVQNFGHVVEYPEAAVINLSEEHGIIDLSASAEKPRVGEIVNIIPNHCCVVSNMVDEVYGLRDGRVEIVWPVAARGKVR</sequence>
<gene>
    <name evidence="4" type="ORF">SAMN04488498_1164</name>
</gene>
<feature type="domain" description="D-serine dehydratase-like" evidence="3">
    <location>
        <begin position="252"/>
        <end position="344"/>
    </location>
</feature>
<evidence type="ECO:0000259" key="3">
    <source>
        <dbReference type="SMART" id="SM01119"/>
    </source>
</evidence>
<accession>A0A1I4D8H9</accession>
<dbReference type="AlphaFoldDB" id="A0A1I4D8H9"/>
<dbReference type="EMBL" id="FOSL01000016">
    <property type="protein sequence ID" value="SFK88687.1"/>
    <property type="molecule type" value="Genomic_DNA"/>
</dbReference>
<dbReference type="InterPro" id="IPR051466">
    <property type="entry name" value="D-amino_acid_metab_enzyme"/>
</dbReference>
<dbReference type="Pfam" id="PF01168">
    <property type="entry name" value="Ala_racemase_N"/>
    <property type="match status" value="1"/>
</dbReference>
<dbReference type="Proteomes" id="UP000323300">
    <property type="component" value="Unassembled WGS sequence"/>
</dbReference>
<dbReference type="GO" id="GO:0036088">
    <property type="term" value="P:D-serine catabolic process"/>
    <property type="evidence" value="ECO:0007669"/>
    <property type="project" value="TreeGrafter"/>
</dbReference>
<dbReference type="InterPro" id="IPR029066">
    <property type="entry name" value="PLP-binding_barrel"/>
</dbReference>
<dbReference type="Gene3D" id="2.40.37.20">
    <property type="entry name" value="D-serine dehydratase-like domain"/>
    <property type="match status" value="1"/>
</dbReference>
<keyword evidence="2" id="KW-0456">Lyase</keyword>
<dbReference type="InterPro" id="IPR001608">
    <property type="entry name" value="Ala_racemase_N"/>
</dbReference>
<dbReference type="InterPro" id="IPR026956">
    <property type="entry name" value="D-ser_dehydrat-like_dom"/>
</dbReference>
<dbReference type="PANTHER" id="PTHR28004">
    <property type="entry name" value="ZGC:162816-RELATED"/>
    <property type="match status" value="1"/>
</dbReference>
<evidence type="ECO:0000313" key="4">
    <source>
        <dbReference type="EMBL" id="SFK88687.1"/>
    </source>
</evidence>
<name>A0A1I4D8H9_9HYPH</name>
<dbReference type="Gene3D" id="3.20.20.10">
    <property type="entry name" value="Alanine racemase"/>
    <property type="match status" value="1"/>
</dbReference>
<dbReference type="Pfam" id="PF14031">
    <property type="entry name" value="D-ser_dehydrat"/>
    <property type="match status" value="1"/>
</dbReference>
<evidence type="ECO:0000256" key="1">
    <source>
        <dbReference type="ARBA" id="ARBA00005323"/>
    </source>
</evidence>
<dbReference type="InterPro" id="IPR042208">
    <property type="entry name" value="D-ser_dehydrat-like_sf"/>
</dbReference>
<comment type="similarity">
    <text evidence="1">Belongs to the DSD1 family.</text>
</comment>
<dbReference type="GO" id="GO:0008721">
    <property type="term" value="F:D-serine ammonia-lyase activity"/>
    <property type="evidence" value="ECO:0007669"/>
    <property type="project" value="TreeGrafter"/>
</dbReference>
<reference evidence="4 5" key="1">
    <citation type="submission" date="2016-10" db="EMBL/GenBank/DDBJ databases">
        <authorList>
            <person name="Varghese N."/>
            <person name="Submissions S."/>
        </authorList>
    </citation>
    <scope>NUCLEOTIDE SEQUENCE [LARGE SCALE GENOMIC DNA]</scope>
    <source>
        <strain evidence="4 5">DSM 21822</strain>
    </source>
</reference>